<dbReference type="PANTHER" id="PTHR48013:SF15">
    <property type="entry name" value="DUAL SPECIFICITY MITOGEN-ACTIVATED PROTEIN KINASE KINASE 4"/>
    <property type="match status" value="1"/>
</dbReference>
<feature type="binding site" evidence="8">
    <location>
        <position position="124"/>
    </location>
    <ligand>
        <name>ATP</name>
        <dbReference type="ChEBI" id="CHEBI:30616"/>
    </ligand>
</feature>
<dbReference type="FunFam" id="3.30.200.20:FF:000040">
    <property type="entry name" value="Dual specificity mitogen-activated protein kinase kinase"/>
    <property type="match status" value="1"/>
</dbReference>
<keyword evidence="2" id="KW-0808">Transferase</keyword>
<dbReference type="Gene3D" id="3.30.200.20">
    <property type="entry name" value="Phosphorylase Kinase, domain 1"/>
    <property type="match status" value="1"/>
</dbReference>
<dbReference type="Proteomes" id="UP001165289">
    <property type="component" value="Unassembled WGS sequence"/>
</dbReference>
<keyword evidence="3 8" id="KW-0547">Nucleotide-binding</keyword>
<dbReference type="SUPFAM" id="SSF56112">
    <property type="entry name" value="Protein kinase-like (PK-like)"/>
    <property type="match status" value="1"/>
</dbReference>
<keyword evidence="4 12" id="KW-0418">Kinase</keyword>
<keyword evidence="13" id="KW-1185">Reference proteome</keyword>
<evidence type="ECO:0000256" key="7">
    <source>
        <dbReference type="ARBA" id="ARBA00038999"/>
    </source>
</evidence>
<proteinExistence type="inferred from homology"/>
<name>A0AAV7K0J0_9METZ</name>
<comment type="similarity">
    <text evidence="6">Belongs to the protein kinase superfamily. STE Ser/Thr protein kinase family. MAP kinase kinase subfamily.</text>
</comment>
<evidence type="ECO:0000256" key="9">
    <source>
        <dbReference type="RuleBase" id="RU000304"/>
    </source>
</evidence>
<dbReference type="GO" id="GO:0004674">
    <property type="term" value="F:protein serine/threonine kinase activity"/>
    <property type="evidence" value="ECO:0007669"/>
    <property type="project" value="UniProtKB-KW"/>
</dbReference>
<feature type="domain" description="Protein kinase" evidence="11">
    <location>
        <begin position="94"/>
        <end position="353"/>
    </location>
</feature>
<sequence length="372" mass="41508">MVDTNKPKDISEQPEVAKADPVLSVEESPVSPMQTSSTNTDKPPRKKREPMPPLKILSSTSTDPKPTPNIDEIDIEGNFMFGKSQYAKVSYEDLEQLDVIGQGQFATVYKMRSISTGHIIAIKKMQLSVDHPHQTTSSALEDAKVLRQTQSCPYIINFYGTFLHEGQIYLGEELMDSSLDKVLKVVYTNKETFSEGALKKIAFSVISALDFLLKINYMHRDIKPSNILINTKGEIKLCDMGIAGYLVENHANTKVGTTAYLAPERIISTGQYTYVSDLWAFGVTMYELATGVQPYMKRDKMSIFEIIIAITKSPPPNPPSDRSPEFGEVVKSCLSLDCDSRPSYEALLKHPFLCDALTDPFDMGAWFSGMKM</sequence>
<keyword evidence="5 8" id="KW-0067">ATP-binding</keyword>
<evidence type="ECO:0000256" key="3">
    <source>
        <dbReference type="ARBA" id="ARBA00022741"/>
    </source>
</evidence>
<organism evidence="12 13">
    <name type="scientific">Oopsacas minuta</name>
    <dbReference type="NCBI Taxonomy" id="111878"/>
    <lineage>
        <taxon>Eukaryota</taxon>
        <taxon>Metazoa</taxon>
        <taxon>Porifera</taxon>
        <taxon>Hexactinellida</taxon>
        <taxon>Hexasterophora</taxon>
        <taxon>Lyssacinosida</taxon>
        <taxon>Leucopsacidae</taxon>
        <taxon>Oopsacas</taxon>
    </lineage>
</organism>
<dbReference type="Pfam" id="PF00069">
    <property type="entry name" value="Pkinase"/>
    <property type="match status" value="1"/>
</dbReference>
<comment type="caution">
    <text evidence="12">The sequence shown here is derived from an EMBL/GenBank/DDBJ whole genome shotgun (WGS) entry which is preliminary data.</text>
</comment>
<dbReference type="GO" id="GO:0005524">
    <property type="term" value="F:ATP binding"/>
    <property type="evidence" value="ECO:0007669"/>
    <property type="project" value="UniProtKB-UniRule"/>
</dbReference>
<dbReference type="PROSITE" id="PS50011">
    <property type="entry name" value="PROTEIN_KINASE_DOM"/>
    <property type="match status" value="1"/>
</dbReference>
<evidence type="ECO:0000259" key="11">
    <source>
        <dbReference type="PROSITE" id="PS50011"/>
    </source>
</evidence>
<evidence type="ECO:0000256" key="8">
    <source>
        <dbReference type="PROSITE-ProRule" id="PRU10141"/>
    </source>
</evidence>
<dbReference type="EC" id="2.7.12.2" evidence="7"/>
<feature type="compositionally biased region" description="Polar residues" evidence="10">
    <location>
        <begin position="31"/>
        <end position="41"/>
    </location>
</feature>
<gene>
    <name evidence="12" type="ORF">LOD99_2591</name>
</gene>
<dbReference type="InterPro" id="IPR008271">
    <property type="entry name" value="Ser/Thr_kinase_AS"/>
</dbReference>
<dbReference type="InterPro" id="IPR017441">
    <property type="entry name" value="Protein_kinase_ATP_BS"/>
</dbReference>
<evidence type="ECO:0000313" key="13">
    <source>
        <dbReference type="Proteomes" id="UP001165289"/>
    </source>
</evidence>
<dbReference type="SMART" id="SM00220">
    <property type="entry name" value="S_TKc"/>
    <property type="match status" value="1"/>
</dbReference>
<reference evidence="12 13" key="1">
    <citation type="journal article" date="2023" name="BMC Biol.">
        <title>The compact genome of the sponge Oopsacas minuta (Hexactinellida) is lacking key metazoan core genes.</title>
        <authorList>
            <person name="Santini S."/>
            <person name="Schenkelaars Q."/>
            <person name="Jourda C."/>
            <person name="Duchesne M."/>
            <person name="Belahbib H."/>
            <person name="Rocher C."/>
            <person name="Selva M."/>
            <person name="Riesgo A."/>
            <person name="Vervoort M."/>
            <person name="Leys S.P."/>
            <person name="Kodjabachian L."/>
            <person name="Le Bivic A."/>
            <person name="Borchiellini C."/>
            <person name="Claverie J.M."/>
            <person name="Renard E."/>
        </authorList>
    </citation>
    <scope>NUCLEOTIDE SEQUENCE [LARGE SCALE GENOMIC DNA]</scope>
    <source>
        <strain evidence="12">SPO-2</strain>
    </source>
</reference>
<evidence type="ECO:0000256" key="4">
    <source>
        <dbReference type="ARBA" id="ARBA00022777"/>
    </source>
</evidence>
<dbReference type="Gene3D" id="1.10.510.10">
    <property type="entry name" value="Transferase(Phosphotransferase) domain 1"/>
    <property type="match status" value="1"/>
</dbReference>
<evidence type="ECO:0000256" key="5">
    <source>
        <dbReference type="ARBA" id="ARBA00022840"/>
    </source>
</evidence>
<dbReference type="PROSITE" id="PS00108">
    <property type="entry name" value="PROTEIN_KINASE_ST"/>
    <property type="match status" value="1"/>
</dbReference>
<dbReference type="InterPro" id="IPR000719">
    <property type="entry name" value="Prot_kinase_dom"/>
</dbReference>
<evidence type="ECO:0000256" key="10">
    <source>
        <dbReference type="SAM" id="MobiDB-lite"/>
    </source>
</evidence>
<dbReference type="GO" id="GO:0004708">
    <property type="term" value="F:MAP kinase kinase activity"/>
    <property type="evidence" value="ECO:0007669"/>
    <property type="project" value="UniProtKB-EC"/>
</dbReference>
<keyword evidence="1 9" id="KW-0723">Serine/threonine-protein kinase</keyword>
<dbReference type="InterPro" id="IPR011009">
    <property type="entry name" value="Kinase-like_dom_sf"/>
</dbReference>
<evidence type="ECO:0000256" key="1">
    <source>
        <dbReference type="ARBA" id="ARBA00022527"/>
    </source>
</evidence>
<evidence type="ECO:0000256" key="6">
    <source>
        <dbReference type="ARBA" id="ARBA00038035"/>
    </source>
</evidence>
<feature type="compositionally biased region" description="Basic and acidic residues" evidence="10">
    <location>
        <begin position="1"/>
        <end position="18"/>
    </location>
</feature>
<dbReference type="EMBL" id="JAKMXF010000221">
    <property type="protein sequence ID" value="KAI6654712.1"/>
    <property type="molecule type" value="Genomic_DNA"/>
</dbReference>
<dbReference type="PROSITE" id="PS00107">
    <property type="entry name" value="PROTEIN_KINASE_ATP"/>
    <property type="match status" value="1"/>
</dbReference>
<evidence type="ECO:0000313" key="12">
    <source>
        <dbReference type="EMBL" id="KAI6654712.1"/>
    </source>
</evidence>
<feature type="region of interest" description="Disordered" evidence="10">
    <location>
        <begin position="1"/>
        <end position="69"/>
    </location>
</feature>
<dbReference type="PANTHER" id="PTHR48013">
    <property type="entry name" value="DUAL SPECIFICITY MITOGEN-ACTIVATED PROTEIN KINASE KINASE 5-RELATED"/>
    <property type="match status" value="1"/>
</dbReference>
<accession>A0AAV7K0J0</accession>
<evidence type="ECO:0000256" key="2">
    <source>
        <dbReference type="ARBA" id="ARBA00022679"/>
    </source>
</evidence>
<protein>
    <recommendedName>
        <fullName evidence="7">mitogen-activated protein kinase kinase</fullName>
        <ecNumber evidence="7">2.7.12.2</ecNumber>
    </recommendedName>
</protein>
<dbReference type="AlphaFoldDB" id="A0AAV7K0J0"/>